<dbReference type="GeneID" id="103508116"/>
<feature type="region of interest" description="Disordered" evidence="1">
    <location>
        <begin position="95"/>
        <end position="134"/>
    </location>
</feature>
<feature type="region of interest" description="Disordered" evidence="1">
    <location>
        <begin position="513"/>
        <end position="546"/>
    </location>
</feature>
<gene>
    <name evidence="5" type="primary">LOC103508116</name>
</gene>
<reference evidence="5" key="1">
    <citation type="submission" date="2025-08" db="UniProtKB">
        <authorList>
            <consortium name="RefSeq"/>
        </authorList>
    </citation>
    <scope>IDENTIFICATION</scope>
</reference>
<feature type="signal peptide" evidence="3">
    <location>
        <begin position="1"/>
        <end position="22"/>
    </location>
</feature>
<feature type="compositionally biased region" description="Acidic residues" evidence="1">
    <location>
        <begin position="520"/>
        <end position="541"/>
    </location>
</feature>
<accession>A0A3Q0IQN7</accession>
<keyword evidence="4" id="KW-1185">Reference proteome</keyword>
<feature type="compositionally biased region" description="Acidic residues" evidence="1">
    <location>
        <begin position="622"/>
        <end position="638"/>
    </location>
</feature>
<name>A0A3Q0IQN7_DIACI</name>
<keyword evidence="2" id="KW-0812">Transmembrane</keyword>
<evidence type="ECO:0000313" key="5">
    <source>
        <dbReference type="RefSeq" id="XP_026678614.1"/>
    </source>
</evidence>
<feature type="compositionally biased region" description="Low complexity" evidence="1">
    <location>
        <begin position="212"/>
        <end position="223"/>
    </location>
</feature>
<feature type="region of interest" description="Disordered" evidence="1">
    <location>
        <begin position="54"/>
        <end position="75"/>
    </location>
</feature>
<sequence>MCFLFNNVNFLFLLLFIINVKSDDRVVHVEYESGGFSSSNTDFTEGTNFRALQSLNHTSSVKPRRGSSRTTSSDLFENEETSLITGLKYSAVKGDSHSSVNNQTSDKFNSNNESGVFRNVDQKSNDRSNSLATVNKVDSRDIHNKNSSNELYYEILQTKPNSTIWSKFEFLIKPFVDKSSIEESNGIIFSKRKNLTLPNNSSLSSNKDKSNGENINQINSSNNGSIENKILLRTERNTSHNVNITDRHFNSNKFSQDAWTQVSTLESNKDQVDRFKYASSGSQNTDSHKPLTKPTESSNSQNLQVDGFNSLKRHTLATLYNKPEENTHPTSAYSNIYSVKYSGTSPSYFTTPTSISSNSPTVTSSSLTTLSNLQKPFGTTSSSSAKDHFGSNYQTVSTKLPNENQKQIAYGQGQVVSTTHKSWINQNKHDLKATNDYYSAIITAADAIKNKHKPVSSTETVLFPYYDDELVTPVLISSTKKPMTLSSTTKKPLFSSSTKKPFSPIITLTKKPDYQYQTEVEPEDDEEEEEAPEQEEAEYEETTTQVVTTKKPFKPLFISSTAQPVFTKRPYVIRPVINVISQPLTTTGRPALLTHKPSTTTTQAPTTEKQLTTALTSASTGETDESDDEDDDEDDSDASEERKRRRKRPQAYISPYPIVHSISSQAPYLVYQQPLPQIDDNGLDKDTSEGSDDDEDDDDDFFINPLADDDEDEDDEIVEETVEVHKSPHGHIYDDYPLLSKKKKKKFFKKKKHGHGFKVKDFKKLKKFMLPLLLAYKLKFFTMVPLLLGGLVLIVGTTGFAGFFFALFAVGLGLRGGHK</sequence>
<feature type="compositionally biased region" description="Polar residues" evidence="1">
    <location>
        <begin position="97"/>
        <end position="114"/>
    </location>
</feature>
<feature type="region of interest" description="Disordered" evidence="1">
    <location>
        <begin position="676"/>
        <end position="714"/>
    </location>
</feature>
<dbReference type="STRING" id="121845.A0A3Q0IQN7"/>
<dbReference type="KEGG" id="dci:103508116"/>
<evidence type="ECO:0000256" key="2">
    <source>
        <dbReference type="SAM" id="Phobius"/>
    </source>
</evidence>
<keyword evidence="3" id="KW-0732">Signal</keyword>
<dbReference type="AlphaFoldDB" id="A0A3Q0IQN7"/>
<feature type="transmembrane region" description="Helical" evidence="2">
    <location>
        <begin position="786"/>
        <end position="814"/>
    </location>
</feature>
<dbReference type="Proteomes" id="UP000079169">
    <property type="component" value="Unplaced"/>
</dbReference>
<feature type="region of interest" description="Disordered" evidence="1">
    <location>
        <begin position="198"/>
        <end position="223"/>
    </location>
</feature>
<evidence type="ECO:0000256" key="1">
    <source>
        <dbReference type="SAM" id="MobiDB-lite"/>
    </source>
</evidence>
<keyword evidence="2" id="KW-0472">Membrane</keyword>
<keyword evidence="2" id="KW-1133">Transmembrane helix</keyword>
<feature type="compositionally biased region" description="Low complexity" evidence="1">
    <location>
        <begin position="594"/>
        <end position="621"/>
    </location>
</feature>
<feature type="compositionally biased region" description="Acidic residues" evidence="1">
    <location>
        <begin position="689"/>
        <end position="714"/>
    </location>
</feature>
<dbReference type="InterPro" id="IPR012464">
    <property type="entry name" value="DUF1676"/>
</dbReference>
<evidence type="ECO:0000256" key="3">
    <source>
        <dbReference type="SAM" id="SignalP"/>
    </source>
</evidence>
<feature type="region of interest" description="Disordered" evidence="1">
    <location>
        <begin position="588"/>
        <end position="649"/>
    </location>
</feature>
<protein>
    <submittedName>
        <fullName evidence="5">GATA zinc finger domain-containing protein 14</fullName>
    </submittedName>
</protein>
<proteinExistence type="predicted"/>
<evidence type="ECO:0000313" key="4">
    <source>
        <dbReference type="Proteomes" id="UP000079169"/>
    </source>
</evidence>
<feature type="compositionally biased region" description="Polar residues" evidence="1">
    <location>
        <begin position="294"/>
        <end position="303"/>
    </location>
</feature>
<dbReference type="PaxDb" id="121845-A0A3Q0IQN7"/>
<dbReference type="RefSeq" id="XP_026678614.1">
    <property type="nucleotide sequence ID" value="XM_026822813.1"/>
</dbReference>
<dbReference type="Pfam" id="PF07898">
    <property type="entry name" value="DUF1676"/>
    <property type="match status" value="1"/>
</dbReference>
<feature type="region of interest" description="Disordered" evidence="1">
    <location>
        <begin position="278"/>
        <end position="303"/>
    </location>
</feature>
<feature type="chain" id="PRO_5018178931" evidence="3">
    <location>
        <begin position="23"/>
        <end position="819"/>
    </location>
</feature>
<organism evidence="4 5">
    <name type="scientific">Diaphorina citri</name>
    <name type="common">Asian citrus psyllid</name>
    <dbReference type="NCBI Taxonomy" id="121845"/>
    <lineage>
        <taxon>Eukaryota</taxon>
        <taxon>Metazoa</taxon>
        <taxon>Ecdysozoa</taxon>
        <taxon>Arthropoda</taxon>
        <taxon>Hexapoda</taxon>
        <taxon>Insecta</taxon>
        <taxon>Pterygota</taxon>
        <taxon>Neoptera</taxon>
        <taxon>Paraneoptera</taxon>
        <taxon>Hemiptera</taxon>
        <taxon>Sternorrhyncha</taxon>
        <taxon>Psylloidea</taxon>
        <taxon>Psyllidae</taxon>
        <taxon>Diaphorininae</taxon>
        <taxon>Diaphorina</taxon>
    </lineage>
</organism>